<dbReference type="PANTHER" id="PTHR30487:SF0">
    <property type="entry name" value="PREPILIN LEADER PEPTIDASE_N-METHYLTRANSFERASE-RELATED"/>
    <property type="match status" value="1"/>
</dbReference>
<feature type="transmembrane region" description="Helical" evidence="7">
    <location>
        <begin position="6"/>
        <end position="24"/>
    </location>
</feature>
<feature type="transmembrane region" description="Helical" evidence="7">
    <location>
        <begin position="157"/>
        <end position="174"/>
    </location>
</feature>
<evidence type="ECO:0000313" key="11">
    <source>
        <dbReference type="Proteomes" id="UP000176791"/>
    </source>
</evidence>
<evidence type="ECO:0000256" key="3">
    <source>
        <dbReference type="ARBA" id="ARBA00022475"/>
    </source>
</evidence>
<dbReference type="GO" id="GO:0006465">
    <property type="term" value="P:signal peptide processing"/>
    <property type="evidence" value="ECO:0007669"/>
    <property type="project" value="TreeGrafter"/>
</dbReference>
<dbReference type="Pfam" id="PF06750">
    <property type="entry name" value="A24_N_bact"/>
    <property type="match status" value="1"/>
</dbReference>
<keyword evidence="6 7" id="KW-0472">Membrane</keyword>
<dbReference type="GO" id="GO:0004190">
    <property type="term" value="F:aspartic-type endopeptidase activity"/>
    <property type="evidence" value="ECO:0007669"/>
    <property type="project" value="InterPro"/>
</dbReference>
<sequence length="258" mass="29302">MDYWLMFLLGICLGSFLSVVLYRLRVGGSALKGRSVCDHCRKKIAWYDNLPLLSFLLLGGKCRRCRRPINPEYPLTELIIGIEFVWVYWLLKINFNFFNWIEGWYSFALLAYWLILFSGAVAIAIYDFQHQLIPDQILLPLIVVAFLRLFVSQNWSVVPAAFGSMAFLGVLHLVTRGKGMGLGDVKLGFLLGLVLGWPQIVTAYFLAFLTGAIAGVILIVVKGKNLKSKIAFGPFLILGMIIAKLWGWPIWQGYLKWF</sequence>
<evidence type="ECO:0000259" key="8">
    <source>
        <dbReference type="Pfam" id="PF01478"/>
    </source>
</evidence>
<reference evidence="10 11" key="1">
    <citation type="journal article" date="2016" name="Nat. Commun.">
        <title>Thousands of microbial genomes shed light on interconnected biogeochemical processes in an aquifer system.</title>
        <authorList>
            <person name="Anantharaman K."/>
            <person name="Brown C.T."/>
            <person name="Hug L.A."/>
            <person name="Sharon I."/>
            <person name="Castelle C.J."/>
            <person name="Probst A.J."/>
            <person name="Thomas B.C."/>
            <person name="Singh A."/>
            <person name="Wilkins M.J."/>
            <person name="Karaoz U."/>
            <person name="Brodie E.L."/>
            <person name="Williams K.H."/>
            <person name="Hubbard S.S."/>
            <person name="Banfield J.F."/>
        </authorList>
    </citation>
    <scope>NUCLEOTIDE SEQUENCE [LARGE SCALE GENOMIC DNA]</scope>
</reference>
<evidence type="ECO:0000256" key="1">
    <source>
        <dbReference type="ARBA" id="ARBA00004651"/>
    </source>
</evidence>
<feature type="domain" description="Prepilin peptidase A24 N-terminal" evidence="9">
    <location>
        <begin position="8"/>
        <end position="89"/>
    </location>
</feature>
<evidence type="ECO:0000313" key="10">
    <source>
        <dbReference type="EMBL" id="OGD56653.1"/>
    </source>
</evidence>
<feature type="transmembrane region" description="Helical" evidence="7">
    <location>
        <begin position="203"/>
        <end position="221"/>
    </location>
</feature>
<dbReference type="Pfam" id="PF01478">
    <property type="entry name" value="Peptidase_A24"/>
    <property type="match status" value="1"/>
</dbReference>
<evidence type="ECO:0000256" key="7">
    <source>
        <dbReference type="SAM" id="Phobius"/>
    </source>
</evidence>
<evidence type="ECO:0000259" key="9">
    <source>
        <dbReference type="Pfam" id="PF06750"/>
    </source>
</evidence>
<evidence type="ECO:0000256" key="4">
    <source>
        <dbReference type="ARBA" id="ARBA00022692"/>
    </source>
</evidence>
<name>A0A1F5DNC4_9BACT</name>
<evidence type="ECO:0000256" key="6">
    <source>
        <dbReference type="ARBA" id="ARBA00023136"/>
    </source>
</evidence>
<dbReference type="EMBL" id="MEZN01000011">
    <property type="protein sequence ID" value="OGD56653.1"/>
    <property type="molecule type" value="Genomic_DNA"/>
</dbReference>
<keyword evidence="4 7" id="KW-0812">Transmembrane</keyword>
<dbReference type="STRING" id="1797460.A3E73_02045"/>
<dbReference type="GO" id="GO:0005886">
    <property type="term" value="C:plasma membrane"/>
    <property type="evidence" value="ECO:0007669"/>
    <property type="project" value="UniProtKB-SubCell"/>
</dbReference>
<protein>
    <recommendedName>
        <fullName evidence="12">Prepilin peptidase</fullName>
    </recommendedName>
</protein>
<feature type="transmembrane region" description="Helical" evidence="7">
    <location>
        <begin position="132"/>
        <end position="151"/>
    </location>
</feature>
<keyword evidence="5 7" id="KW-1133">Transmembrane helix</keyword>
<keyword evidence="3" id="KW-1003">Cell membrane</keyword>
<evidence type="ECO:0008006" key="12">
    <source>
        <dbReference type="Google" id="ProtNLM"/>
    </source>
</evidence>
<dbReference type="AlphaFoldDB" id="A0A1F5DNC4"/>
<dbReference type="Gene3D" id="1.20.120.1220">
    <property type="match status" value="1"/>
</dbReference>
<organism evidence="10 11">
    <name type="scientific">Candidatus Beckwithbacteria bacterium RIFCSPHIGHO2_12_FULL_47_17</name>
    <dbReference type="NCBI Taxonomy" id="1797460"/>
    <lineage>
        <taxon>Bacteria</taxon>
        <taxon>Candidatus Beckwithiibacteriota</taxon>
    </lineage>
</organism>
<feature type="transmembrane region" description="Helical" evidence="7">
    <location>
        <begin position="103"/>
        <end position="125"/>
    </location>
</feature>
<evidence type="ECO:0000256" key="5">
    <source>
        <dbReference type="ARBA" id="ARBA00022989"/>
    </source>
</evidence>
<feature type="transmembrane region" description="Helical" evidence="7">
    <location>
        <begin position="230"/>
        <end position="251"/>
    </location>
</feature>
<feature type="domain" description="Prepilin type IV endopeptidase peptidase" evidence="8">
    <location>
        <begin position="114"/>
        <end position="215"/>
    </location>
</feature>
<comment type="similarity">
    <text evidence="2">Belongs to the peptidase A24 family.</text>
</comment>
<comment type="subcellular location">
    <subcellularLocation>
        <location evidence="1">Cell membrane</location>
        <topology evidence="1">Multi-pass membrane protein</topology>
    </subcellularLocation>
</comment>
<dbReference type="InterPro" id="IPR050882">
    <property type="entry name" value="Prepilin_peptidase/N-MTase"/>
</dbReference>
<proteinExistence type="inferred from homology"/>
<dbReference type="PANTHER" id="PTHR30487">
    <property type="entry name" value="TYPE 4 PREPILIN-LIKE PROTEINS LEADER PEPTIDE-PROCESSING ENZYME"/>
    <property type="match status" value="1"/>
</dbReference>
<dbReference type="InterPro" id="IPR010627">
    <property type="entry name" value="Prepilin_pept_A24_N"/>
</dbReference>
<accession>A0A1F5DNC4</accession>
<gene>
    <name evidence="10" type="ORF">A3E73_02045</name>
</gene>
<dbReference type="InterPro" id="IPR000045">
    <property type="entry name" value="Prepilin_IV_endopep_pep"/>
</dbReference>
<evidence type="ECO:0000256" key="2">
    <source>
        <dbReference type="ARBA" id="ARBA00005801"/>
    </source>
</evidence>
<comment type="caution">
    <text evidence="10">The sequence shown here is derived from an EMBL/GenBank/DDBJ whole genome shotgun (WGS) entry which is preliminary data.</text>
</comment>
<dbReference type="Proteomes" id="UP000176791">
    <property type="component" value="Unassembled WGS sequence"/>
</dbReference>